<dbReference type="SUPFAM" id="SSF51445">
    <property type="entry name" value="(Trans)glycosidases"/>
    <property type="match status" value="1"/>
</dbReference>
<dbReference type="Pfam" id="PF02806">
    <property type="entry name" value="Alpha-amylase_C"/>
    <property type="match status" value="1"/>
</dbReference>
<dbReference type="InterPro" id="IPR017853">
    <property type="entry name" value="GH"/>
</dbReference>
<evidence type="ECO:0000313" key="13">
    <source>
        <dbReference type="EMBL" id="MBM6818512.1"/>
    </source>
</evidence>
<organism evidence="13 14">
    <name type="scientific">Clostridium saudiense</name>
    <dbReference type="NCBI Taxonomy" id="1414720"/>
    <lineage>
        <taxon>Bacteria</taxon>
        <taxon>Bacillati</taxon>
        <taxon>Bacillota</taxon>
        <taxon>Clostridia</taxon>
        <taxon>Eubacteriales</taxon>
        <taxon>Clostridiaceae</taxon>
        <taxon>Clostridium</taxon>
    </lineage>
</organism>
<gene>
    <name evidence="13" type="primary">glgB</name>
    <name evidence="13" type="ORF">H6A19_04010</name>
</gene>
<dbReference type="SUPFAM" id="SSF81296">
    <property type="entry name" value="E set domains"/>
    <property type="match status" value="1"/>
</dbReference>
<dbReference type="CDD" id="cd02855">
    <property type="entry name" value="E_set_GBE_prok_N"/>
    <property type="match status" value="1"/>
</dbReference>
<dbReference type="InterPro" id="IPR044143">
    <property type="entry name" value="GlgB_N_E_set_prok"/>
</dbReference>
<dbReference type="InterPro" id="IPR006407">
    <property type="entry name" value="GlgB"/>
</dbReference>
<dbReference type="Pfam" id="PF02922">
    <property type="entry name" value="CBM_48"/>
    <property type="match status" value="1"/>
</dbReference>
<dbReference type="InterPro" id="IPR004193">
    <property type="entry name" value="Glyco_hydro_13_N"/>
</dbReference>
<reference evidence="13 14" key="1">
    <citation type="journal article" date="2021" name="Sci. Rep.">
        <title>The distribution of antibiotic resistance genes in chicken gut microbiota commensals.</title>
        <authorList>
            <person name="Juricova H."/>
            <person name="Matiasovicova J."/>
            <person name="Kubasova T."/>
            <person name="Cejkova D."/>
            <person name="Rychlik I."/>
        </authorList>
    </citation>
    <scope>NUCLEOTIDE SEQUENCE [LARGE SCALE GENOMIC DNA]</scope>
    <source>
        <strain evidence="13 14">An435</strain>
    </source>
</reference>
<evidence type="ECO:0000256" key="5">
    <source>
        <dbReference type="ARBA" id="ARBA00012541"/>
    </source>
</evidence>
<dbReference type="InterPro" id="IPR006047">
    <property type="entry name" value="GH13_cat_dom"/>
</dbReference>
<dbReference type="SUPFAM" id="SSF51011">
    <property type="entry name" value="Glycosyl hydrolase domain"/>
    <property type="match status" value="1"/>
</dbReference>
<comment type="function">
    <text evidence="2">Catalyzes the formation of the alpha-1,6-glucosidic linkages in glycogen by scission of a 1,4-alpha-linked oligosaccharide from growing alpha-1,4-glucan chains and the subsequent attachment of the oligosaccharide to the alpha-1,6 position.</text>
</comment>
<dbReference type="NCBIfam" id="NF008967">
    <property type="entry name" value="PRK12313.1"/>
    <property type="match status" value="1"/>
</dbReference>
<dbReference type="InterPro" id="IPR037439">
    <property type="entry name" value="Branching_enzy"/>
</dbReference>
<dbReference type="SMART" id="SM00642">
    <property type="entry name" value="Aamy"/>
    <property type="match status" value="1"/>
</dbReference>
<protein>
    <recommendedName>
        <fullName evidence="5 11">1,4-alpha-glucan branching enzyme</fullName>
        <ecNumber evidence="5 11">2.4.1.18</ecNumber>
    </recommendedName>
</protein>
<evidence type="ECO:0000256" key="8">
    <source>
        <dbReference type="ARBA" id="ARBA00022679"/>
    </source>
</evidence>
<sequence>MDMYGFYSGKVFDAYKYLGAHVKENEVTFRTFAPNAKKIELIGEFNDWNGIEMKRADDDNFFECAIENAKPGMLYKYKIYDKNGRCVDHCDPYGFGMEVRPNTASIIRDLDEYNFNDDEWIKRRDDCKDKPLNIYEVHLGSWRKKSDDTWYTYKEVADLLIPYVKEYGYNYIEIMPLSEHPCDESWGYQNTGFFSPTSRYGTAIDLMYFIDKCHQNNIGVIMDFVPVHFAIDEFALANYDGTSLYEYPYEDIEMSQWGSKNFIHSRGEVRSFLQSAANYWIEEYHFDGLRVDALSNIIYWQGNSDRGENKGAIEFIKGMNKGLKELHPTAILAAEDSTAYPKVTEKVEDGGLGFDYKWDMGWMNDTLEYFKMHPYDRKRAYHKLTFSMMYFYSEHFLMPLSHDEVVHGKATIIQKMHGEYGDKFKQVRALYMYMYAHPGKKLNFMGNEIAQFREWDEKREQDWNILDYPIHNNFYKFMKKLNNIYLEYPALYKNDYEYSGFRWIDCHQEDKCIYVFERVCKEQRVIAIFNFSNEYHKDYELKVDSIKKMRLIIDSNSDDLEANEVIYIVRANNRSDKVKENKSEEEIENTILIDIPAFSARYYLVEK</sequence>
<evidence type="ECO:0000313" key="14">
    <source>
        <dbReference type="Proteomes" id="UP000767334"/>
    </source>
</evidence>
<keyword evidence="8" id="KW-0808">Transferase</keyword>
<comment type="pathway">
    <text evidence="3">Glycan biosynthesis; glycogen biosynthesis.</text>
</comment>
<comment type="catalytic activity">
    <reaction evidence="1">
        <text>Transfers a segment of a (1-&gt;4)-alpha-D-glucan chain to a primary hydroxy group in a similar glucan chain.</text>
        <dbReference type="EC" id="2.4.1.18"/>
    </reaction>
</comment>
<dbReference type="InterPro" id="IPR006048">
    <property type="entry name" value="A-amylase/branching_C"/>
</dbReference>
<name>A0ABS2FEL5_9CLOT</name>
<keyword evidence="9" id="KW-0320">Glycogen biosynthesis</keyword>
<accession>A0ABS2FEL5</accession>
<dbReference type="Gene3D" id="2.60.40.10">
    <property type="entry name" value="Immunoglobulins"/>
    <property type="match status" value="1"/>
</dbReference>
<dbReference type="Pfam" id="PF00128">
    <property type="entry name" value="Alpha-amylase"/>
    <property type="match status" value="1"/>
</dbReference>
<evidence type="ECO:0000256" key="7">
    <source>
        <dbReference type="ARBA" id="ARBA00022676"/>
    </source>
</evidence>
<evidence type="ECO:0000259" key="12">
    <source>
        <dbReference type="SMART" id="SM00642"/>
    </source>
</evidence>
<dbReference type="RefSeq" id="WP_204571910.1">
    <property type="nucleotide sequence ID" value="NZ_JACJLL010000015.1"/>
</dbReference>
<keyword evidence="7" id="KW-0328">Glycosyltransferase</keyword>
<comment type="caution">
    <text evidence="13">The sequence shown here is derived from an EMBL/GenBank/DDBJ whole genome shotgun (WGS) entry which is preliminary data.</text>
</comment>
<evidence type="ECO:0000256" key="9">
    <source>
        <dbReference type="ARBA" id="ARBA00023056"/>
    </source>
</evidence>
<dbReference type="Gene3D" id="2.60.40.1180">
    <property type="entry name" value="Golgi alpha-mannosidase II"/>
    <property type="match status" value="1"/>
</dbReference>
<proteinExistence type="inferred from homology"/>
<evidence type="ECO:0000256" key="11">
    <source>
        <dbReference type="NCBIfam" id="TIGR01515"/>
    </source>
</evidence>
<evidence type="ECO:0000256" key="1">
    <source>
        <dbReference type="ARBA" id="ARBA00000826"/>
    </source>
</evidence>
<keyword evidence="6" id="KW-0321">Glycogen metabolism</keyword>
<evidence type="ECO:0000256" key="4">
    <source>
        <dbReference type="ARBA" id="ARBA00009000"/>
    </source>
</evidence>
<dbReference type="InterPro" id="IPR014756">
    <property type="entry name" value="Ig_E-set"/>
</dbReference>
<dbReference type="PANTHER" id="PTHR43651:SF3">
    <property type="entry name" value="1,4-ALPHA-GLUCAN-BRANCHING ENZYME"/>
    <property type="match status" value="1"/>
</dbReference>
<dbReference type="Gene3D" id="3.20.20.80">
    <property type="entry name" value="Glycosidases"/>
    <property type="match status" value="1"/>
</dbReference>
<comment type="similarity">
    <text evidence="4">Belongs to the glycosyl hydrolase 13 family. GlgB subfamily.</text>
</comment>
<keyword evidence="10" id="KW-0119">Carbohydrate metabolism</keyword>
<dbReference type="NCBIfam" id="TIGR01515">
    <property type="entry name" value="branching_enzym"/>
    <property type="match status" value="1"/>
</dbReference>
<evidence type="ECO:0000256" key="6">
    <source>
        <dbReference type="ARBA" id="ARBA00022600"/>
    </source>
</evidence>
<dbReference type="PIRSF" id="PIRSF000463">
    <property type="entry name" value="GlgB"/>
    <property type="match status" value="1"/>
</dbReference>
<dbReference type="InterPro" id="IPR013780">
    <property type="entry name" value="Glyco_hydro_b"/>
</dbReference>
<dbReference type="PANTHER" id="PTHR43651">
    <property type="entry name" value="1,4-ALPHA-GLUCAN-BRANCHING ENZYME"/>
    <property type="match status" value="1"/>
</dbReference>
<evidence type="ECO:0000256" key="10">
    <source>
        <dbReference type="ARBA" id="ARBA00023277"/>
    </source>
</evidence>
<dbReference type="Proteomes" id="UP000767334">
    <property type="component" value="Unassembled WGS sequence"/>
</dbReference>
<feature type="domain" description="Glycosyl hydrolase family 13 catalytic" evidence="12">
    <location>
        <begin position="136"/>
        <end position="485"/>
    </location>
</feature>
<dbReference type="InterPro" id="IPR013783">
    <property type="entry name" value="Ig-like_fold"/>
</dbReference>
<dbReference type="EC" id="2.4.1.18" evidence="5 11"/>
<keyword evidence="14" id="KW-1185">Reference proteome</keyword>
<dbReference type="EMBL" id="JACJLL010000015">
    <property type="protein sequence ID" value="MBM6818512.1"/>
    <property type="molecule type" value="Genomic_DNA"/>
</dbReference>
<evidence type="ECO:0000256" key="2">
    <source>
        <dbReference type="ARBA" id="ARBA00002953"/>
    </source>
</evidence>
<evidence type="ECO:0000256" key="3">
    <source>
        <dbReference type="ARBA" id="ARBA00004964"/>
    </source>
</evidence>
<dbReference type="CDD" id="cd11322">
    <property type="entry name" value="AmyAc_Glg_BE"/>
    <property type="match status" value="1"/>
</dbReference>